<dbReference type="InterPro" id="IPR000836">
    <property type="entry name" value="PRTase_dom"/>
</dbReference>
<evidence type="ECO:0000256" key="2">
    <source>
        <dbReference type="ARBA" id="ARBA00022679"/>
    </source>
</evidence>
<dbReference type="EMBL" id="BMED01000005">
    <property type="protein sequence ID" value="GGC91987.1"/>
    <property type="molecule type" value="Genomic_DNA"/>
</dbReference>
<dbReference type="PANTHER" id="PTHR43363">
    <property type="entry name" value="HYPOXANTHINE PHOSPHORIBOSYLTRANSFERASE"/>
    <property type="match status" value="1"/>
</dbReference>
<gene>
    <name evidence="4" type="ORF">GCM10011396_44090</name>
</gene>
<protein>
    <submittedName>
        <fullName evidence="4">Nucleotide phosphoribosyltransferase</fullName>
    </submittedName>
</protein>
<feature type="domain" description="Phosphoribosyltransferase" evidence="3">
    <location>
        <begin position="14"/>
        <end position="162"/>
    </location>
</feature>
<name>A0A916UWZ8_9BURK</name>
<evidence type="ECO:0000256" key="1">
    <source>
        <dbReference type="ARBA" id="ARBA00022676"/>
    </source>
</evidence>
<keyword evidence="1 4" id="KW-0328">Glycosyltransferase</keyword>
<dbReference type="RefSeq" id="WP_188568285.1">
    <property type="nucleotide sequence ID" value="NZ_BMED01000005.1"/>
</dbReference>
<keyword evidence="2" id="KW-0808">Transferase</keyword>
<dbReference type="Pfam" id="PF00156">
    <property type="entry name" value="Pribosyltran"/>
    <property type="match status" value="1"/>
</dbReference>
<reference evidence="4" key="2">
    <citation type="submission" date="2020-09" db="EMBL/GenBank/DDBJ databases">
        <authorList>
            <person name="Sun Q."/>
            <person name="Zhou Y."/>
        </authorList>
    </citation>
    <scope>NUCLEOTIDE SEQUENCE</scope>
    <source>
        <strain evidence="4">CGMCC 1.10998</strain>
    </source>
</reference>
<dbReference type="PANTHER" id="PTHR43363:SF1">
    <property type="entry name" value="HYPOXANTHINE-GUANINE PHOSPHORIBOSYLTRANSFERASE"/>
    <property type="match status" value="1"/>
</dbReference>
<reference evidence="4" key="1">
    <citation type="journal article" date="2014" name="Int. J. Syst. Evol. Microbiol.">
        <title>Complete genome sequence of Corynebacterium casei LMG S-19264T (=DSM 44701T), isolated from a smear-ripened cheese.</title>
        <authorList>
            <consortium name="US DOE Joint Genome Institute (JGI-PGF)"/>
            <person name="Walter F."/>
            <person name="Albersmeier A."/>
            <person name="Kalinowski J."/>
            <person name="Ruckert C."/>
        </authorList>
    </citation>
    <scope>NUCLEOTIDE SEQUENCE</scope>
    <source>
        <strain evidence="4">CGMCC 1.10998</strain>
    </source>
</reference>
<sequence length="181" mass="20444">MNTPVSDDKHLWVSWDAYHRSIEQLASKVHESGWKFDQVLCLARGGLRPGDIFSRIFDVPLAILSTSSYREESGTVQGQLDIGKYISMTKGALEGKVLVVDDLVDSGVTLEKVLHHLRENFPAVTDVKSAVIWCKGCSSIKPDYYLDYLPSNPWIHQPFEEYDSIRPHQLNAWLKKGAAQE</sequence>
<dbReference type="GO" id="GO:0016757">
    <property type="term" value="F:glycosyltransferase activity"/>
    <property type="evidence" value="ECO:0007669"/>
    <property type="project" value="UniProtKB-KW"/>
</dbReference>
<accession>A0A916UWZ8</accession>
<keyword evidence="5" id="KW-1185">Reference proteome</keyword>
<evidence type="ECO:0000259" key="3">
    <source>
        <dbReference type="Pfam" id="PF00156"/>
    </source>
</evidence>
<evidence type="ECO:0000313" key="4">
    <source>
        <dbReference type="EMBL" id="GGC91987.1"/>
    </source>
</evidence>
<dbReference type="SUPFAM" id="SSF53271">
    <property type="entry name" value="PRTase-like"/>
    <property type="match status" value="1"/>
</dbReference>
<dbReference type="AlphaFoldDB" id="A0A916UWZ8"/>
<dbReference type="Gene3D" id="3.40.50.2020">
    <property type="match status" value="1"/>
</dbReference>
<evidence type="ECO:0000313" key="5">
    <source>
        <dbReference type="Proteomes" id="UP000637423"/>
    </source>
</evidence>
<dbReference type="InterPro" id="IPR029057">
    <property type="entry name" value="PRTase-like"/>
</dbReference>
<proteinExistence type="predicted"/>
<dbReference type="CDD" id="cd06223">
    <property type="entry name" value="PRTases_typeI"/>
    <property type="match status" value="1"/>
</dbReference>
<dbReference type="Proteomes" id="UP000637423">
    <property type="component" value="Unassembled WGS sequence"/>
</dbReference>
<organism evidence="4 5">
    <name type="scientific">Undibacterium terreum</name>
    <dbReference type="NCBI Taxonomy" id="1224302"/>
    <lineage>
        <taxon>Bacteria</taxon>
        <taxon>Pseudomonadati</taxon>
        <taxon>Pseudomonadota</taxon>
        <taxon>Betaproteobacteria</taxon>
        <taxon>Burkholderiales</taxon>
        <taxon>Oxalobacteraceae</taxon>
        <taxon>Undibacterium</taxon>
    </lineage>
</organism>
<comment type="caution">
    <text evidence="4">The sequence shown here is derived from an EMBL/GenBank/DDBJ whole genome shotgun (WGS) entry which is preliminary data.</text>
</comment>